<sequence>MIRAFLPVLGMLLAASAAQSHGGGDHGPQWTFDPWVVAPLLLSLALYLGGTLRLWRRAGFGRGIGVRQAGAYALGWLSLAGALLSPLHWFGERLFTWHMVEHEIVMAVSAPLLVLARPGGAFAWALPAALRRPVWRVGQAWPLRRAWAFLTVPVVATILHGLAIWIWHAPPLFDATVRHVDIHRLQHLSFLLSALLFWWALVRRCEPGPAALHIAITMLHTGLLGALLTFASRVLYGAQTAQAGLWGLTPLEDQQLAGLIMWVPAGTVYAAAALAFLAAWLRRPGKAWRADDAVPS</sequence>
<keyword evidence="5 6" id="KW-0472">Membrane</keyword>
<feature type="transmembrane region" description="Helical" evidence="6">
    <location>
        <begin position="214"/>
        <end position="236"/>
    </location>
</feature>
<evidence type="ECO:0000256" key="5">
    <source>
        <dbReference type="ARBA" id="ARBA00023136"/>
    </source>
</evidence>
<feature type="transmembrane region" description="Helical" evidence="6">
    <location>
        <begin position="104"/>
        <end position="126"/>
    </location>
</feature>
<keyword evidence="9" id="KW-1185">Reference proteome</keyword>
<dbReference type="OrthoDB" id="259025at2"/>
<reference evidence="8 9" key="1">
    <citation type="journal article" date="2015" name="Int. J. Syst. Evol. Microbiol.">
        <title>Roseomonas oryzae sp. nov., isolated from paddy rhizosphere soil.</title>
        <authorList>
            <person name="Ramaprasad E.V."/>
            <person name="Sasikala Ch."/>
            <person name="Ramana Ch.V."/>
        </authorList>
    </citation>
    <scope>NUCLEOTIDE SEQUENCE [LARGE SCALE GENOMIC DNA]</scope>
    <source>
        <strain evidence="8 9">KCTC 42542</strain>
    </source>
</reference>
<dbReference type="EMBL" id="VUKA01000040">
    <property type="protein sequence ID" value="KAA2211268.1"/>
    <property type="molecule type" value="Genomic_DNA"/>
</dbReference>
<evidence type="ECO:0000313" key="8">
    <source>
        <dbReference type="EMBL" id="KAA2211268.1"/>
    </source>
</evidence>
<evidence type="ECO:0000256" key="1">
    <source>
        <dbReference type="ARBA" id="ARBA00004651"/>
    </source>
</evidence>
<dbReference type="InterPro" id="IPR019108">
    <property type="entry name" value="Caa3_assmbl_CtaG-rel"/>
</dbReference>
<accession>A0A5B2TBQ0</accession>
<proteinExistence type="predicted"/>
<comment type="caution">
    <text evidence="8">The sequence shown here is derived from an EMBL/GenBank/DDBJ whole genome shotgun (WGS) entry which is preliminary data.</text>
</comment>
<evidence type="ECO:0000256" key="6">
    <source>
        <dbReference type="SAM" id="Phobius"/>
    </source>
</evidence>
<protein>
    <submittedName>
        <fullName evidence="8">Cytochrome c oxidase assembly protein</fullName>
    </submittedName>
</protein>
<evidence type="ECO:0000256" key="3">
    <source>
        <dbReference type="ARBA" id="ARBA00022692"/>
    </source>
</evidence>
<feature type="transmembrane region" description="Helical" evidence="6">
    <location>
        <begin position="256"/>
        <end position="281"/>
    </location>
</feature>
<keyword evidence="7" id="KW-0732">Signal</keyword>
<organism evidence="8 9">
    <name type="scientific">Teichococcus oryzae</name>
    <dbReference type="NCBI Taxonomy" id="1608942"/>
    <lineage>
        <taxon>Bacteria</taxon>
        <taxon>Pseudomonadati</taxon>
        <taxon>Pseudomonadota</taxon>
        <taxon>Alphaproteobacteria</taxon>
        <taxon>Acetobacterales</taxon>
        <taxon>Roseomonadaceae</taxon>
        <taxon>Roseomonas</taxon>
    </lineage>
</organism>
<feature type="transmembrane region" description="Helical" evidence="6">
    <location>
        <begin position="64"/>
        <end position="84"/>
    </location>
</feature>
<evidence type="ECO:0000256" key="2">
    <source>
        <dbReference type="ARBA" id="ARBA00022475"/>
    </source>
</evidence>
<feature type="transmembrane region" description="Helical" evidence="6">
    <location>
        <begin position="36"/>
        <end position="55"/>
    </location>
</feature>
<dbReference type="AlphaFoldDB" id="A0A5B2TBQ0"/>
<name>A0A5B2TBQ0_9PROT</name>
<dbReference type="GO" id="GO:0005886">
    <property type="term" value="C:plasma membrane"/>
    <property type="evidence" value="ECO:0007669"/>
    <property type="project" value="UniProtKB-SubCell"/>
</dbReference>
<gene>
    <name evidence="8" type="ORF">F0Q34_20995</name>
</gene>
<keyword evidence="3 6" id="KW-0812">Transmembrane</keyword>
<dbReference type="Proteomes" id="UP000322110">
    <property type="component" value="Unassembled WGS sequence"/>
</dbReference>
<evidence type="ECO:0000256" key="7">
    <source>
        <dbReference type="SAM" id="SignalP"/>
    </source>
</evidence>
<evidence type="ECO:0000313" key="9">
    <source>
        <dbReference type="Proteomes" id="UP000322110"/>
    </source>
</evidence>
<feature type="chain" id="PRO_5023046969" evidence="7">
    <location>
        <begin position="21"/>
        <end position="296"/>
    </location>
</feature>
<feature type="transmembrane region" description="Helical" evidence="6">
    <location>
        <begin position="147"/>
        <end position="167"/>
    </location>
</feature>
<keyword evidence="4 6" id="KW-1133">Transmembrane helix</keyword>
<evidence type="ECO:0000256" key="4">
    <source>
        <dbReference type="ARBA" id="ARBA00022989"/>
    </source>
</evidence>
<dbReference type="Pfam" id="PF09678">
    <property type="entry name" value="Caa3_CtaG"/>
    <property type="match status" value="1"/>
</dbReference>
<feature type="signal peptide" evidence="7">
    <location>
        <begin position="1"/>
        <end position="20"/>
    </location>
</feature>
<feature type="transmembrane region" description="Helical" evidence="6">
    <location>
        <begin position="187"/>
        <end position="202"/>
    </location>
</feature>
<comment type="subcellular location">
    <subcellularLocation>
        <location evidence="1">Cell membrane</location>
        <topology evidence="1">Multi-pass membrane protein</topology>
    </subcellularLocation>
</comment>
<keyword evidence="2" id="KW-1003">Cell membrane</keyword>
<dbReference type="RefSeq" id="WP_149814333.1">
    <property type="nucleotide sequence ID" value="NZ_VUKA01000040.1"/>
</dbReference>